<accession>A0A0B6XYL6</accession>
<organism evidence="2">
    <name type="scientific">Arion vulgaris</name>
    <dbReference type="NCBI Taxonomy" id="1028688"/>
    <lineage>
        <taxon>Eukaryota</taxon>
        <taxon>Metazoa</taxon>
        <taxon>Spiralia</taxon>
        <taxon>Lophotrochozoa</taxon>
        <taxon>Mollusca</taxon>
        <taxon>Gastropoda</taxon>
        <taxon>Heterobranchia</taxon>
        <taxon>Euthyneura</taxon>
        <taxon>Panpulmonata</taxon>
        <taxon>Eupulmonata</taxon>
        <taxon>Stylommatophora</taxon>
        <taxon>Helicina</taxon>
        <taxon>Arionoidea</taxon>
        <taxon>Arionidae</taxon>
        <taxon>Arion</taxon>
    </lineage>
</organism>
<dbReference type="InterPro" id="IPR053173">
    <property type="entry name" value="SAM-binding_MTase"/>
</dbReference>
<proteinExistence type="predicted"/>
<evidence type="ECO:0000313" key="2">
    <source>
        <dbReference type="EMBL" id="CEK48979.1"/>
    </source>
</evidence>
<name>A0A0B6XYL6_9EUPU</name>
<dbReference type="PANTHER" id="PTHR45128:SF1">
    <property type="entry name" value="S-ADENOSYLMETHIONINE-DEPENDENT METHYLTRANSFERASE RV2258C"/>
    <property type="match status" value="1"/>
</dbReference>
<sequence length="133" mass="14569">MTTSTSSCNQKVKEAVDNTLPGLTLALAFEVGIIDALLQSDVAVTSKDIGHVKKLKPRYVTEILNCLVCAEMVDVEKTDETIKYFIPKENRCVFQIGNIPFVGLISSAAVRFHDMISRIHQDGPCGLPYGDNP</sequence>
<protein>
    <recommendedName>
        <fullName evidence="1">S-adenosylmethionine-dependent methyltransferase Rv2258c-like winged HTH domain-containing protein</fullName>
    </recommendedName>
</protein>
<reference evidence="2" key="1">
    <citation type="submission" date="2014-12" db="EMBL/GenBank/DDBJ databases">
        <title>Insight into the proteome of Arion vulgaris.</title>
        <authorList>
            <person name="Aradska J."/>
            <person name="Bulat T."/>
            <person name="Smidak R."/>
            <person name="Sarate P."/>
            <person name="Gangsoo J."/>
            <person name="Sialana F."/>
            <person name="Bilban M."/>
            <person name="Lubec G."/>
        </authorList>
    </citation>
    <scope>NUCLEOTIDE SEQUENCE</scope>
    <source>
        <tissue evidence="2">Skin</tissue>
    </source>
</reference>
<feature type="non-terminal residue" evidence="2">
    <location>
        <position position="133"/>
    </location>
</feature>
<dbReference type="AlphaFoldDB" id="A0A0B6XYL6"/>
<dbReference type="EMBL" id="HACG01002114">
    <property type="protein sequence ID" value="CEK48979.1"/>
    <property type="molecule type" value="Transcribed_RNA"/>
</dbReference>
<gene>
    <name evidence="2" type="primary">ORF5917</name>
</gene>
<evidence type="ECO:0000259" key="1">
    <source>
        <dbReference type="Pfam" id="PF21320"/>
    </source>
</evidence>
<dbReference type="Pfam" id="PF21320">
    <property type="entry name" value="WHD_Rv2258c"/>
    <property type="match status" value="1"/>
</dbReference>
<feature type="domain" description="S-adenosylmethionine-dependent methyltransferase Rv2258c-like winged HTH" evidence="1">
    <location>
        <begin position="23"/>
        <end position="90"/>
    </location>
</feature>
<dbReference type="PANTHER" id="PTHR45128">
    <property type="entry name" value="METHYLTRANSFERASE TYPE 11"/>
    <property type="match status" value="1"/>
</dbReference>
<dbReference type="InterPro" id="IPR048711">
    <property type="entry name" value="WHD_Rv2258c"/>
</dbReference>